<organism evidence="1 2">
    <name type="scientific">Streptomyces decoyicus</name>
    <dbReference type="NCBI Taxonomy" id="249567"/>
    <lineage>
        <taxon>Bacteria</taxon>
        <taxon>Bacillati</taxon>
        <taxon>Actinomycetota</taxon>
        <taxon>Actinomycetes</taxon>
        <taxon>Kitasatosporales</taxon>
        <taxon>Streptomycetaceae</taxon>
        <taxon>Streptomyces</taxon>
    </lineage>
</organism>
<protein>
    <submittedName>
        <fullName evidence="1">Uncharacterized protein</fullName>
    </submittedName>
</protein>
<reference evidence="1 2" key="1">
    <citation type="submission" date="2022-10" db="EMBL/GenBank/DDBJ databases">
        <title>The complete genomes of actinobacterial strains from the NBC collection.</title>
        <authorList>
            <person name="Joergensen T.S."/>
            <person name="Alvarez Arevalo M."/>
            <person name="Sterndorff E.B."/>
            <person name="Faurdal D."/>
            <person name="Vuksanovic O."/>
            <person name="Mourched A.-S."/>
            <person name="Charusanti P."/>
            <person name="Shaw S."/>
            <person name="Blin K."/>
            <person name="Weber T."/>
        </authorList>
    </citation>
    <scope>NUCLEOTIDE SEQUENCE [LARGE SCALE GENOMIC DNA]</scope>
    <source>
        <strain evidence="1 2">NBC 01774</strain>
    </source>
</reference>
<proteinExistence type="predicted"/>
<accession>A0ABZ1F8P9</accession>
<keyword evidence="2" id="KW-1185">Reference proteome</keyword>
<dbReference type="RefSeq" id="WP_326615692.1">
    <property type="nucleotide sequence ID" value="NZ_CP109106.1"/>
</dbReference>
<evidence type="ECO:0000313" key="2">
    <source>
        <dbReference type="Proteomes" id="UP001344251"/>
    </source>
</evidence>
<dbReference type="EMBL" id="CP109106">
    <property type="protein sequence ID" value="WSB66576.1"/>
    <property type="molecule type" value="Genomic_DNA"/>
</dbReference>
<name>A0ABZ1F8P9_9ACTN</name>
<sequence length="40" mass="4416">MSAASETGAEPPEDLTELIRGYNTLTSAEEMQLRLLAYGW</sequence>
<evidence type="ECO:0000313" key="1">
    <source>
        <dbReference type="EMBL" id="WSB66576.1"/>
    </source>
</evidence>
<dbReference type="Proteomes" id="UP001344251">
    <property type="component" value="Chromosome"/>
</dbReference>
<gene>
    <name evidence="1" type="ORF">OG863_00400</name>
</gene>